<dbReference type="FunFam" id="3.40.50.2000:FF:000009">
    <property type="entry name" value="Sterol 3-beta-glucosyltransferase UGT80A2"/>
    <property type="match status" value="1"/>
</dbReference>
<feature type="domain" description="Erythromycin biosynthesis protein CIII-like C-terminal" evidence="2">
    <location>
        <begin position="301"/>
        <end position="399"/>
    </location>
</feature>
<dbReference type="AlphaFoldDB" id="A0A7W3R6U3"/>
<proteinExistence type="predicted"/>
<dbReference type="InterPro" id="IPR002213">
    <property type="entry name" value="UDP_glucos_trans"/>
</dbReference>
<dbReference type="InterPro" id="IPR010610">
    <property type="entry name" value="EryCIII-like_C"/>
</dbReference>
<comment type="caution">
    <text evidence="3">The sequence shown here is derived from an EMBL/GenBank/DDBJ whole genome shotgun (WGS) entry which is preliminary data.</text>
</comment>
<dbReference type="InterPro" id="IPR004276">
    <property type="entry name" value="GlycoTrans_28_N"/>
</dbReference>
<sequence length="418" mass="45255">MQRTVVLLALGSRGDIQPCVALGCELAARGHRVRVIAAARYAALIGAAGLEAASLSIDPGDVLNTEEGQRLLAGGRNPVRFLRNFRRILGPLAERLLGEILRAAEDADFVLAPTAGALGEHLAEHLGVPSALIHYQPSHPTRAFPHPLLPQARYLGRRGNELSFRLVDQIAWQLARTFLNDWRRSSLGLPPMSLRGPMHRLRREGRPALCCFSPVLVPRPPDWPENVHVTGYWFLDEPAYRPPEELASFLSAGPAPVYVGFGSMVPSDPVETHDLVVAALRAARVRGVVQGDPKHELPGSDDVLVIEDVPHSWLFPHMAAVVHHGGAGTTATGLRYGIPTLVCPFFGDQPYWGERVAAMSAGPAPIPFRSLTVEGLADAIRQALKDPAIQTGAYRVGDRLTYEKGTAKAADIIESLLP</sequence>
<dbReference type="PANTHER" id="PTHR48050:SF13">
    <property type="entry name" value="STEROL 3-BETA-GLUCOSYLTRANSFERASE UGT80A2"/>
    <property type="match status" value="1"/>
</dbReference>
<organism evidence="3 4">
    <name type="scientific">Thermomonospora cellulosilytica</name>
    <dbReference type="NCBI Taxonomy" id="1411118"/>
    <lineage>
        <taxon>Bacteria</taxon>
        <taxon>Bacillati</taxon>
        <taxon>Actinomycetota</taxon>
        <taxon>Actinomycetes</taxon>
        <taxon>Streptosporangiales</taxon>
        <taxon>Thermomonosporaceae</taxon>
        <taxon>Thermomonospora</taxon>
    </lineage>
</organism>
<dbReference type="Pfam" id="PF03033">
    <property type="entry name" value="Glyco_transf_28"/>
    <property type="match status" value="1"/>
</dbReference>
<gene>
    <name evidence="3" type="ORF">HNR21_000681</name>
</gene>
<dbReference type="Proteomes" id="UP000539313">
    <property type="component" value="Unassembled WGS sequence"/>
</dbReference>
<feature type="domain" description="Glycosyltransferase family 28 N-terminal" evidence="1">
    <location>
        <begin position="5"/>
        <end position="143"/>
    </location>
</feature>
<dbReference type="CDD" id="cd03784">
    <property type="entry name" value="GT1_Gtf-like"/>
    <property type="match status" value="1"/>
</dbReference>
<dbReference type="PANTHER" id="PTHR48050">
    <property type="entry name" value="STEROL 3-BETA-GLUCOSYLTRANSFERASE"/>
    <property type="match status" value="1"/>
</dbReference>
<dbReference type="GO" id="GO:0016758">
    <property type="term" value="F:hexosyltransferase activity"/>
    <property type="evidence" value="ECO:0007669"/>
    <property type="project" value="InterPro"/>
</dbReference>
<keyword evidence="4" id="KW-1185">Reference proteome</keyword>
<dbReference type="GO" id="GO:0008194">
    <property type="term" value="F:UDP-glycosyltransferase activity"/>
    <property type="evidence" value="ECO:0007669"/>
    <property type="project" value="InterPro"/>
</dbReference>
<accession>A0A7W3R6U3</accession>
<dbReference type="GO" id="GO:0005975">
    <property type="term" value="P:carbohydrate metabolic process"/>
    <property type="evidence" value="ECO:0007669"/>
    <property type="project" value="InterPro"/>
</dbReference>
<dbReference type="RefSeq" id="WP_182703996.1">
    <property type="nucleotide sequence ID" value="NZ_JACJII010000001.1"/>
</dbReference>
<dbReference type="Gene3D" id="3.40.50.2000">
    <property type="entry name" value="Glycogen Phosphorylase B"/>
    <property type="match status" value="2"/>
</dbReference>
<keyword evidence="3" id="KW-0808">Transferase</keyword>
<dbReference type="InterPro" id="IPR050426">
    <property type="entry name" value="Glycosyltransferase_28"/>
</dbReference>
<name>A0A7W3R6U3_9ACTN</name>
<dbReference type="GO" id="GO:0033072">
    <property type="term" value="P:vancomycin biosynthetic process"/>
    <property type="evidence" value="ECO:0007669"/>
    <property type="project" value="UniProtKB-ARBA"/>
</dbReference>
<evidence type="ECO:0000313" key="3">
    <source>
        <dbReference type="EMBL" id="MBA9001799.1"/>
    </source>
</evidence>
<reference evidence="3 4" key="1">
    <citation type="submission" date="2020-08" db="EMBL/GenBank/DDBJ databases">
        <title>Sequencing the genomes of 1000 actinobacteria strains.</title>
        <authorList>
            <person name="Klenk H.-P."/>
        </authorList>
    </citation>
    <scope>NUCLEOTIDE SEQUENCE [LARGE SCALE GENOMIC DNA]</scope>
    <source>
        <strain evidence="3 4">DSM 45823</strain>
    </source>
</reference>
<evidence type="ECO:0000259" key="2">
    <source>
        <dbReference type="Pfam" id="PF06722"/>
    </source>
</evidence>
<evidence type="ECO:0000313" key="4">
    <source>
        <dbReference type="Proteomes" id="UP000539313"/>
    </source>
</evidence>
<dbReference type="Pfam" id="PF06722">
    <property type="entry name" value="EryCIII-like_C"/>
    <property type="match status" value="1"/>
</dbReference>
<protein>
    <submittedName>
        <fullName evidence="3">UDP:flavonoid glycosyltransferase YjiC (YdhE family)</fullName>
    </submittedName>
</protein>
<dbReference type="EMBL" id="JACJII010000001">
    <property type="protein sequence ID" value="MBA9001799.1"/>
    <property type="molecule type" value="Genomic_DNA"/>
</dbReference>
<dbReference type="SUPFAM" id="SSF53756">
    <property type="entry name" value="UDP-Glycosyltransferase/glycogen phosphorylase"/>
    <property type="match status" value="1"/>
</dbReference>
<evidence type="ECO:0000259" key="1">
    <source>
        <dbReference type="Pfam" id="PF03033"/>
    </source>
</evidence>